<evidence type="ECO:0000313" key="2">
    <source>
        <dbReference type="EMBL" id="GGU80327.1"/>
    </source>
</evidence>
<reference evidence="2" key="1">
    <citation type="journal article" date="2014" name="Int. J. Syst. Evol. Microbiol.">
        <title>Complete genome sequence of Corynebacterium casei LMG S-19264T (=DSM 44701T), isolated from a smear-ripened cheese.</title>
        <authorList>
            <consortium name="US DOE Joint Genome Institute (JGI-PGF)"/>
            <person name="Walter F."/>
            <person name="Albersmeier A."/>
            <person name="Kalinowski J."/>
            <person name="Ruckert C."/>
        </authorList>
    </citation>
    <scope>NUCLEOTIDE SEQUENCE</scope>
    <source>
        <strain evidence="2">JCM 4369</strain>
    </source>
</reference>
<feature type="compositionally biased region" description="Low complexity" evidence="1">
    <location>
        <begin position="32"/>
        <end position="47"/>
    </location>
</feature>
<protein>
    <recommendedName>
        <fullName evidence="4">FXSXX-COOH protein</fullName>
    </recommendedName>
</protein>
<dbReference type="AlphaFoldDB" id="A0A918I832"/>
<reference evidence="2" key="2">
    <citation type="submission" date="2020-09" db="EMBL/GenBank/DDBJ databases">
        <authorList>
            <person name="Sun Q."/>
            <person name="Ohkuma M."/>
        </authorList>
    </citation>
    <scope>NUCLEOTIDE SEQUENCE</scope>
    <source>
        <strain evidence="2">JCM 4369</strain>
    </source>
</reference>
<dbReference type="NCBIfam" id="TIGR04268">
    <property type="entry name" value="FxSxx-COOH"/>
    <property type="match status" value="1"/>
</dbReference>
<name>A0A918I832_9ACTN</name>
<proteinExistence type="predicted"/>
<feature type="region of interest" description="Disordered" evidence="1">
    <location>
        <begin position="1"/>
        <end position="47"/>
    </location>
</feature>
<evidence type="ECO:0000313" key="3">
    <source>
        <dbReference type="Proteomes" id="UP000618795"/>
    </source>
</evidence>
<dbReference type="EMBL" id="BMTD01000002">
    <property type="protein sequence ID" value="GGU80327.1"/>
    <property type="molecule type" value="Genomic_DNA"/>
</dbReference>
<sequence>MSGNEREPTGTTARAGETGERGTGMDARDESPAPGNAGPLPDLPDLPALDLEELRTIEHPVLKEVLAGLRERAERPSEMLWGFNNCL</sequence>
<gene>
    <name evidence="2" type="ORF">GCM10010260_10700</name>
</gene>
<dbReference type="InterPro" id="IPR026334">
    <property type="entry name" value="FxSxx-COOH"/>
</dbReference>
<evidence type="ECO:0000256" key="1">
    <source>
        <dbReference type="SAM" id="MobiDB-lite"/>
    </source>
</evidence>
<accession>A0A918I832</accession>
<evidence type="ECO:0008006" key="4">
    <source>
        <dbReference type="Google" id="ProtNLM"/>
    </source>
</evidence>
<dbReference type="Proteomes" id="UP000618795">
    <property type="component" value="Unassembled WGS sequence"/>
</dbReference>
<keyword evidence="3" id="KW-1185">Reference proteome</keyword>
<organism evidence="2 3">
    <name type="scientific">Streptomyces filipinensis</name>
    <dbReference type="NCBI Taxonomy" id="66887"/>
    <lineage>
        <taxon>Bacteria</taxon>
        <taxon>Bacillati</taxon>
        <taxon>Actinomycetota</taxon>
        <taxon>Actinomycetes</taxon>
        <taxon>Kitasatosporales</taxon>
        <taxon>Streptomycetaceae</taxon>
        <taxon>Streptomyces</taxon>
    </lineage>
</organism>
<comment type="caution">
    <text evidence="2">The sequence shown here is derived from an EMBL/GenBank/DDBJ whole genome shotgun (WGS) entry which is preliminary data.</text>
</comment>